<dbReference type="AlphaFoldDB" id="A0A7X5TN13"/>
<feature type="domain" description="AMP-dependent synthetase/ligase" evidence="1">
    <location>
        <begin position="347"/>
        <end position="687"/>
    </location>
</feature>
<dbReference type="FunFam" id="3.40.50.980:FF:000001">
    <property type="entry name" value="Non-ribosomal peptide synthetase"/>
    <property type="match status" value="1"/>
</dbReference>
<dbReference type="InterPro" id="IPR001242">
    <property type="entry name" value="Condensation_dom"/>
</dbReference>
<name>A0A7X5TN13_9GAMM</name>
<organism evidence="3 4">
    <name type="scientific">Photorhabdus stackebrandtii</name>
    <dbReference type="NCBI Taxonomy" id="1123042"/>
    <lineage>
        <taxon>Bacteria</taxon>
        <taxon>Pseudomonadati</taxon>
        <taxon>Pseudomonadota</taxon>
        <taxon>Gammaproteobacteria</taxon>
        <taxon>Enterobacterales</taxon>
        <taxon>Morganellaceae</taxon>
        <taxon>Photorhabdus</taxon>
    </lineage>
</organism>
<sequence length="687" mass="75109">QRADEDYVFLLTQHHIVSDGWSVEILKSELGVLYSACLNEQPDPLPPLAIQYPDYAVWQRKVFSGEGLRVQSEYWHRTLADAPVLLELPTDRPRPSRQSFTGGRIPVQIDATLVQALKQLGQQHGTTLFMTLLTAWAALLSRLSGQDDLVIGIPSANRNRREIEPLIGFFVNTLALRVDLSGTPDMVTLLRRVRQTTLGAQEHQDLPFEQVVEIVKPPRRPEHTPLFQVMFAWQESDTEAWQLPGLAVTPVVQGYNNAKFDLQLELTEKAGEVVGELNYSSALFDPETIERQVGYLQALLRAMVSHPQQSVTTVDILSSTERTLLLETWNATETPYPEQLCIHQLIEQQVERTPDAPALVYEGQTLSYVELNADANRLAHQLMALGIAPDQRVAICMASSPARVVGLLAVLKAGGAYVPLDPAYPGERLAHILNDAAPSIILADETGQVALGEEALTGLTLLDPNTLPDQPDSNPQVPALTSRHLAYVIYTSGSTGVPKGVMVEHGGLVNLIRDKIVQFGIHSGNRVLQFASFGFDASVWETMMALTGGASLAIPADTVRQDPHRLWHYLEEQAVTHACLTPALLRDGADLPALTIKLTVILGGEAPSPALLQTLSRQATLFNAYGPTEITVCATHWRCPSNYTDALVPIGRPTANTRIYLLDDDGQPVPLGAVGELYIGGAGVTRG</sequence>
<dbReference type="Pfam" id="PF00501">
    <property type="entry name" value="AMP-binding"/>
    <property type="match status" value="1"/>
</dbReference>
<dbReference type="Gene3D" id="3.30.559.30">
    <property type="entry name" value="Nonribosomal peptide synthetase, condensation domain"/>
    <property type="match status" value="1"/>
</dbReference>
<dbReference type="InterPro" id="IPR000873">
    <property type="entry name" value="AMP-dep_synth/lig_dom"/>
</dbReference>
<dbReference type="GO" id="GO:0043041">
    <property type="term" value="P:amino acid activation for nonribosomal peptide biosynthetic process"/>
    <property type="evidence" value="ECO:0007669"/>
    <property type="project" value="TreeGrafter"/>
</dbReference>
<dbReference type="SUPFAM" id="SSF56801">
    <property type="entry name" value="Acetyl-CoA synthetase-like"/>
    <property type="match status" value="1"/>
</dbReference>
<dbReference type="GO" id="GO:0005737">
    <property type="term" value="C:cytoplasm"/>
    <property type="evidence" value="ECO:0007669"/>
    <property type="project" value="TreeGrafter"/>
</dbReference>
<keyword evidence="4" id="KW-1185">Reference proteome</keyword>
<evidence type="ECO:0000313" key="3">
    <source>
        <dbReference type="EMBL" id="NHB98825.1"/>
    </source>
</evidence>
<dbReference type="Gene3D" id="3.40.50.980">
    <property type="match status" value="2"/>
</dbReference>
<dbReference type="InterPro" id="IPR023213">
    <property type="entry name" value="CAT-like_dom_sf"/>
</dbReference>
<dbReference type="PROSITE" id="PS00455">
    <property type="entry name" value="AMP_BINDING"/>
    <property type="match status" value="1"/>
</dbReference>
<dbReference type="Gene3D" id="2.30.38.10">
    <property type="entry name" value="Luciferase, Domain 3"/>
    <property type="match status" value="1"/>
</dbReference>
<gene>
    <name evidence="3" type="ORF">C5470_21975</name>
</gene>
<dbReference type="CDD" id="cd05930">
    <property type="entry name" value="A_NRPS"/>
    <property type="match status" value="1"/>
</dbReference>
<dbReference type="PANTHER" id="PTHR45527">
    <property type="entry name" value="NONRIBOSOMAL PEPTIDE SYNTHETASE"/>
    <property type="match status" value="1"/>
</dbReference>
<feature type="non-terminal residue" evidence="3">
    <location>
        <position position="687"/>
    </location>
</feature>
<dbReference type="GO" id="GO:0031177">
    <property type="term" value="F:phosphopantetheine binding"/>
    <property type="evidence" value="ECO:0007669"/>
    <property type="project" value="TreeGrafter"/>
</dbReference>
<reference evidence="3 4" key="1">
    <citation type="submission" date="2018-02" db="EMBL/GenBank/DDBJ databases">
        <authorList>
            <person name="Machado R.A."/>
        </authorList>
    </citation>
    <scope>NUCLEOTIDE SEQUENCE [LARGE SCALE GENOMIC DNA]</scope>
    <source>
        <strain evidence="3 4">DSM 23271</strain>
    </source>
</reference>
<feature type="domain" description="Condensation" evidence="2">
    <location>
        <begin position="2"/>
        <end position="325"/>
    </location>
</feature>
<evidence type="ECO:0000313" key="4">
    <source>
        <dbReference type="Proteomes" id="UP000547931"/>
    </source>
</evidence>
<dbReference type="SUPFAM" id="SSF52777">
    <property type="entry name" value="CoA-dependent acyltransferases"/>
    <property type="match status" value="2"/>
</dbReference>
<dbReference type="InterPro" id="IPR020845">
    <property type="entry name" value="AMP-binding_CS"/>
</dbReference>
<dbReference type="GO" id="GO:0044550">
    <property type="term" value="P:secondary metabolite biosynthetic process"/>
    <property type="evidence" value="ECO:0007669"/>
    <property type="project" value="TreeGrafter"/>
</dbReference>
<accession>A0A7X5TN13</accession>
<dbReference type="EMBL" id="PUJV01000096">
    <property type="protein sequence ID" value="NHB98825.1"/>
    <property type="molecule type" value="Genomic_DNA"/>
</dbReference>
<evidence type="ECO:0000259" key="1">
    <source>
        <dbReference type="Pfam" id="PF00501"/>
    </source>
</evidence>
<dbReference type="PANTHER" id="PTHR45527:SF1">
    <property type="entry name" value="FATTY ACID SYNTHASE"/>
    <property type="match status" value="1"/>
</dbReference>
<evidence type="ECO:0000259" key="2">
    <source>
        <dbReference type="Pfam" id="PF00668"/>
    </source>
</evidence>
<dbReference type="Pfam" id="PF00668">
    <property type="entry name" value="Condensation"/>
    <property type="match status" value="1"/>
</dbReference>
<dbReference type="Proteomes" id="UP000547931">
    <property type="component" value="Unassembled WGS sequence"/>
</dbReference>
<proteinExistence type="predicted"/>
<dbReference type="GO" id="GO:0003824">
    <property type="term" value="F:catalytic activity"/>
    <property type="evidence" value="ECO:0007669"/>
    <property type="project" value="InterPro"/>
</dbReference>
<feature type="non-terminal residue" evidence="3">
    <location>
        <position position="1"/>
    </location>
</feature>
<protein>
    <submittedName>
        <fullName evidence="3">Non-ribosomal peptide synthetase</fullName>
    </submittedName>
</protein>
<comment type="caution">
    <text evidence="3">The sequence shown here is derived from an EMBL/GenBank/DDBJ whole genome shotgun (WGS) entry which is preliminary data.</text>
</comment>
<dbReference type="Gene3D" id="3.30.559.10">
    <property type="entry name" value="Chloramphenicol acetyltransferase-like domain"/>
    <property type="match status" value="1"/>
</dbReference>
<dbReference type="RefSeq" id="WP_166291858.1">
    <property type="nucleotide sequence ID" value="NZ_CAWPIE010000096.1"/>
</dbReference>
<dbReference type="CDD" id="cd19531">
    <property type="entry name" value="LCL_NRPS-like"/>
    <property type="match status" value="1"/>
</dbReference>